<proteinExistence type="predicted"/>
<dbReference type="AlphaFoldDB" id="R0MFB3"/>
<protein>
    <submittedName>
        <fullName evidence="1">Uncharacterized protein</fullName>
    </submittedName>
</protein>
<dbReference type="VEuPathDB" id="MicrosporidiaDB:NBO_362g0010"/>
<keyword evidence="2" id="KW-1185">Reference proteome</keyword>
<dbReference type="Proteomes" id="UP000016927">
    <property type="component" value="Unassembled WGS sequence"/>
</dbReference>
<evidence type="ECO:0000313" key="2">
    <source>
        <dbReference type="Proteomes" id="UP000016927"/>
    </source>
</evidence>
<gene>
    <name evidence="1" type="ORF">NBO_362g0010</name>
</gene>
<reference evidence="1 2" key="1">
    <citation type="journal article" date="2013" name="BMC Genomics">
        <title>Comparative genomics of parasitic silkworm microsporidia reveal an association between genome expansion and host adaptation.</title>
        <authorList>
            <person name="Pan G."/>
            <person name="Xu J."/>
            <person name="Li T."/>
            <person name="Xia Q."/>
            <person name="Liu S.L."/>
            <person name="Zhang G."/>
            <person name="Li S."/>
            <person name="Li C."/>
            <person name="Liu H."/>
            <person name="Yang L."/>
            <person name="Liu T."/>
            <person name="Zhang X."/>
            <person name="Wu Z."/>
            <person name="Fan W."/>
            <person name="Dang X."/>
            <person name="Xiang H."/>
            <person name="Tao M."/>
            <person name="Li Y."/>
            <person name="Hu J."/>
            <person name="Li Z."/>
            <person name="Lin L."/>
            <person name="Luo J."/>
            <person name="Geng L."/>
            <person name="Wang L."/>
            <person name="Long M."/>
            <person name="Wan Y."/>
            <person name="He N."/>
            <person name="Zhang Z."/>
            <person name="Lu C."/>
            <person name="Keeling P.J."/>
            <person name="Wang J."/>
            <person name="Xiang Z."/>
            <person name="Zhou Z."/>
        </authorList>
    </citation>
    <scope>NUCLEOTIDE SEQUENCE [LARGE SCALE GENOMIC DNA]</scope>
    <source>
        <strain evidence="2">CQ1 / CVCC 102059</strain>
    </source>
</reference>
<organism evidence="1 2">
    <name type="scientific">Nosema bombycis (strain CQ1 / CVCC 102059)</name>
    <name type="common">Microsporidian parasite</name>
    <name type="synonym">Pebrine of silkworm</name>
    <dbReference type="NCBI Taxonomy" id="578461"/>
    <lineage>
        <taxon>Eukaryota</taxon>
        <taxon>Fungi</taxon>
        <taxon>Fungi incertae sedis</taxon>
        <taxon>Microsporidia</taxon>
        <taxon>Nosematidae</taxon>
        <taxon>Nosema</taxon>
    </lineage>
</organism>
<name>R0MFB3_NOSB1</name>
<evidence type="ECO:0000313" key="1">
    <source>
        <dbReference type="EMBL" id="EOB12825.1"/>
    </source>
</evidence>
<sequence length="337" mass="40242">MKSHYLYFLATIFFPNNCIRADSATNPLINSNDNGNNYLFEGVDEELLLRTEANVLPAVEEDTNLSILMPSETENDAYFDNEFFITNYVNFVEFYDNVAMIFSFVKNDNSYFEHTTSYINAFKKITDDLPDFTDEYNHDTYVKYLKICYESIYLYINFLNDEKNYTILDNYQKIFDKIQHKIIDIEAFIDLNCEYFDKIGLRLNFFEFNDFKKDVIHFKKLIDLEVEHFKCYNDFRREKFLNGAISTASKTFEFLAIFRSRVDRFSNMSKDDFKEIENPFNDDHIKEITALFEEIFINIKNYEKIISNFFDSLNNIAEFEYRYIASLKTIFGSYESN</sequence>
<accession>R0MFB3</accession>
<dbReference type="EMBL" id="KB909270">
    <property type="protein sequence ID" value="EOB12825.1"/>
    <property type="molecule type" value="Genomic_DNA"/>
</dbReference>
<dbReference type="HOGENOM" id="CLU_071358_0_0_1"/>